<feature type="region of interest" description="Disordered" evidence="1">
    <location>
        <begin position="53"/>
        <end position="108"/>
    </location>
</feature>
<comment type="caution">
    <text evidence="2">The sequence shown here is derived from an EMBL/GenBank/DDBJ whole genome shotgun (WGS) entry which is preliminary data.</text>
</comment>
<reference evidence="2" key="1">
    <citation type="journal article" date="2022" name="Plant J.">
        <title>Strategies of tolerance reflected in two North American maple genomes.</title>
        <authorList>
            <person name="McEvoy S.L."/>
            <person name="Sezen U.U."/>
            <person name="Trouern-Trend A."/>
            <person name="McMahon S.M."/>
            <person name="Schaberg P.G."/>
            <person name="Yang J."/>
            <person name="Wegrzyn J.L."/>
            <person name="Swenson N.G."/>
        </authorList>
    </citation>
    <scope>NUCLEOTIDE SEQUENCE</scope>
    <source>
        <strain evidence="2">NS2018</strain>
    </source>
</reference>
<protein>
    <submittedName>
        <fullName evidence="2">Uncharacterized protein</fullName>
    </submittedName>
</protein>
<proteinExistence type="predicted"/>
<feature type="compositionally biased region" description="Polar residues" evidence="1">
    <location>
        <begin position="10"/>
        <end position="21"/>
    </location>
</feature>
<reference evidence="2" key="2">
    <citation type="submission" date="2023-06" db="EMBL/GenBank/DDBJ databases">
        <authorList>
            <person name="Swenson N.G."/>
            <person name="Wegrzyn J.L."/>
            <person name="Mcevoy S.L."/>
        </authorList>
    </citation>
    <scope>NUCLEOTIDE SEQUENCE</scope>
    <source>
        <strain evidence="2">NS2018</strain>
        <tissue evidence="2">Leaf</tissue>
    </source>
</reference>
<organism evidence="2 3">
    <name type="scientific">Acer saccharum</name>
    <name type="common">Sugar maple</name>
    <dbReference type="NCBI Taxonomy" id="4024"/>
    <lineage>
        <taxon>Eukaryota</taxon>
        <taxon>Viridiplantae</taxon>
        <taxon>Streptophyta</taxon>
        <taxon>Embryophyta</taxon>
        <taxon>Tracheophyta</taxon>
        <taxon>Spermatophyta</taxon>
        <taxon>Magnoliopsida</taxon>
        <taxon>eudicotyledons</taxon>
        <taxon>Gunneridae</taxon>
        <taxon>Pentapetalae</taxon>
        <taxon>rosids</taxon>
        <taxon>malvids</taxon>
        <taxon>Sapindales</taxon>
        <taxon>Sapindaceae</taxon>
        <taxon>Hippocastanoideae</taxon>
        <taxon>Acereae</taxon>
        <taxon>Acer</taxon>
    </lineage>
</organism>
<accession>A0AA39T683</accession>
<evidence type="ECO:0000313" key="3">
    <source>
        <dbReference type="Proteomes" id="UP001168877"/>
    </source>
</evidence>
<gene>
    <name evidence="2" type="ORF">LWI29_025136</name>
</gene>
<evidence type="ECO:0000313" key="2">
    <source>
        <dbReference type="EMBL" id="KAK0601533.1"/>
    </source>
</evidence>
<keyword evidence="3" id="KW-1185">Reference proteome</keyword>
<sequence length="249" mass="27951">MEEKVESFKNSKQQLAQTNDDINSHNHENEDGENMRLCDPKIQKSIGRCKGRMKNALEAKHSKKKVSSKRKDCEEPTPPVDALEKQSHANELHKKSHGNEGSSGLANQNQVNTHYSNIFQIVPGGQGILYQNYPTTHFINGFPIIPHGQGNIPQQNHPYTHYPNGFPNVPGGQRIPYHTLGYQVENPVVYHYSLSQRPNLPPPFLPMLLLPPPPLPLPPPPAIASFGNSLLHRHRNPPLALPPSRDRVR</sequence>
<feature type="compositionally biased region" description="Basic and acidic residues" evidence="1">
    <location>
        <begin position="22"/>
        <end position="39"/>
    </location>
</feature>
<dbReference type="Proteomes" id="UP001168877">
    <property type="component" value="Unassembled WGS sequence"/>
</dbReference>
<feature type="compositionally biased region" description="Basic and acidic residues" evidence="1">
    <location>
        <begin position="82"/>
        <end position="93"/>
    </location>
</feature>
<dbReference type="EMBL" id="JAUESC010000003">
    <property type="protein sequence ID" value="KAK0601533.1"/>
    <property type="molecule type" value="Genomic_DNA"/>
</dbReference>
<evidence type="ECO:0000256" key="1">
    <source>
        <dbReference type="SAM" id="MobiDB-lite"/>
    </source>
</evidence>
<feature type="compositionally biased region" description="Polar residues" evidence="1">
    <location>
        <begin position="99"/>
        <end position="108"/>
    </location>
</feature>
<feature type="region of interest" description="Disordered" evidence="1">
    <location>
        <begin position="1"/>
        <end position="39"/>
    </location>
</feature>
<dbReference type="AlphaFoldDB" id="A0AA39T683"/>
<name>A0AA39T683_ACESA</name>